<dbReference type="PIRSF" id="PIRSF001267">
    <property type="entry name" value="Pyrophosphatase_GppA_Ppx"/>
    <property type="match status" value="1"/>
</dbReference>
<evidence type="ECO:0000259" key="4">
    <source>
        <dbReference type="Pfam" id="PF21447"/>
    </source>
</evidence>
<evidence type="ECO:0000256" key="1">
    <source>
        <dbReference type="ARBA" id="ARBA00022801"/>
    </source>
</evidence>
<comment type="function">
    <text evidence="2">Catalyzes the conversion of pppGpp to ppGpp. Guanosine pentaphosphate (pppGpp) is a cytoplasmic signaling molecule which together with ppGpp controls the 'stringent response', an adaptive process that allows bacteria to respond to amino acid starvation, resulting in the coordinated regulation of numerous cellular activities.</text>
</comment>
<dbReference type="Proteomes" id="UP000070299">
    <property type="component" value="Unassembled WGS sequence"/>
</dbReference>
<dbReference type="UniPathway" id="UPA00908">
    <property type="reaction ID" value="UER00885"/>
</dbReference>
<dbReference type="InterPro" id="IPR003695">
    <property type="entry name" value="Ppx_GppA_N"/>
</dbReference>
<dbReference type="InterPro" id="IPR048950">
    <property type="entry name" value="Ppx_GppA_C"/>
</dbReference>
<dbReference type="STRING" id="1799789.AX660_07650"/>
<comment type="pathway">
    <text evidence="2">Purine metabolism; ppGpp biosynthesis; ppGpp from GTP: step 2/2.</text>
</comment>
<sequence>MNNLQPITQEFSQPEQLYAAVDLGSNSFHMVIVRVSAGSVHIIGKIKQKVRLAAGLDEHMQLDQDSLERGWHCLETFAERLLDIPVANVKVVGTATLRLAKNVDVFLHKAEQILRHKIHVIDGNEEARQIYLGVAYTSANQGNSLVIDIGGASTEIIVGNDMTPIHLTSLNMGCVTFKERFFADNLITEDAFAAAIAQAKVLLAPVKNDFVSFDWQQCLGASGTPQAITEILVTQGISDSIRLDYLYNLKQQCIDCIQIDLLDIVGLSEARRAIFPSGLAILIALFEELKITDMQISGGALREGLIYGMLDNMQQNDRRAQTLEQMLGHFHIDADHAKRVKNLALTLFKQVQKQQNTDKFDCQAVLIGAAMLHEIGLHIEYRQHHVHGAYILSHVPMIGYTQQLQSCIKTVVLNHRSDINLASLKPFQAEMQDKLSVLIKLIRLACLLSIRRKDKLLPPIDIAFEDNKCSLTFPKGWLKSHPLIDAELANEKWQQHKVGWKLECL</sequence>
<dbReference type="OrthoDB" id="9793035at2"/>
<evidence type="ECO:0000259" key="3">
    <source>
        <dbReference type="Pfam" id="PF02541"/>
    </source>
</evidence>
<protein>
    <recommendedName>
        <fullName evidence="2">Guanosine-5'-triphosphate,3'-diphosphate pyrophosphatase</fullName>
        <ecNumber evidence="2">3.6.1.40</ecNumber>
    </recommendedName>
    <alternativeName>
        <fullName evidence="2">Guanosine pentaphosphate phosphohydrolase</fullName>
    </alternativeName>
    <alternativeName>
        <fullName evidence="2">pppGpp-5'-phosphohydrolase</fullName>
    </alternativeName>
</protein>
<dbReference type="RefSeq" id="WP_068373242.1">
    <property type="nucleotide sequence ID" value="NZ_LSNE01000003.1"/>
</dbReference>
<feature type="domain" description="Ppx/GppA phosphatase N-terminal" evidence="3">
    <location>
        <begin position="31"/>
        <end position="312"/>
    </location>
</feature>
<gene>
    <name evidence="2" type="primary">gppA</name>
    <name evidence="5" type="ORF">AX660_07650</name>
</gene>
<dbReference type="GO" id="GO:0008894">
    <property type="term" value="F:guanosine-5'-triphosphate,3'-diphosphate diphosphatase activity"/>
    <property type="evidence" value="ECO:0007669"/>
    <property type="project" value="UniProtKB-UniRule"/>
</dbReference>
<dbReference type="Gene3D" id="3.30.420.40">
    <property type="match status" value="1"/>
</dbReference>
<dbReference type="GO" id="GO:0015970">
    <property type="term" value="P:guanosine tetraphosphate biosynthetic process"/>
    <property type="evidence" value="ECO:0007669"/>
    <property type="project" value="UniProtKB-UniRule"/>
</dbReference>
<keyword evidence="1 2" id="KW-0378">Hydrolase</keyword>
<dbReference type="InterPro" id="IPR030673">
    <property type="entry name" value="PyroPPase_GppA_Ppx"/>
</dbReference>
<dbReference type="Gene3D" id="1.10.3210.10">
    <property type="entry name" value="Hypothetical protein af1432"/>
    <property type="match status" value="1"/>
</dbReference>
<dbReference type="PANTHER" id="PTHR30005">
    <property type="entry name" value="EXOPOLYPHOSPHATASE"/>
    <property type="match status" value="1"/>
</dbReference>
<dbReference type="Pfam" id="PF21447">
    <property type="entry name" value="Ppx-GppA_III"/>
    <property type="match status" value="1"/>
</dbReference>
<reference evidence="6" key="1">
    <citation type="submission" date="2016-02" db="EMBL/GenBank/DDBJ databases">
        <authorList>
            <person name="Schultz-Johansen M."/>
            <person name="Glaring M.A."/>
            <person name="Bech P.K."/>
            <person name="Stougaard P."/>
        </authorList>
    </citation>
    <scope>NUCLEOTIDE SEQUENCE [LARGE SCALE GENOMIC DNA]</scope>
    <source>
        <strain evidence="6">S66</strain>
    </source>
</reference>
<dbReference type="SUPFAM" id="SSF53067">
    <property type="entry name" value="Actin-like ATPase domain"/>
    <property type="match status" value="2"/>
</dbReference>
<organism evidence="5 6">
    <name type="scientific">Paraglaciecola hydrolytica</name>
    <dbReference type="NCBI Taxonomy" id="1799789"/>
    <lineage>
        <taxon>Bacteria</taxon>
        <taxon>Pseudomonadati</taxon>
        <taxon>Pseudomonadota</taxon>
        <taxon>Gammaproteobacteria</taxon>
        <taxon>Alteromonadales</taxon>
        <taxon>Alteromonadaceae</taxon>
        <taxon>Paraglaciecola</taxon>
    </lineage>
</organism>
<dbReference type="PANTHER" id="PTHR30005:SF0">
    <property type="entry name" value="RETROGRADE REGULATION PROTEIN 2"/>
    <property type="match status" value="1"/>
</dbReference>
<dbReference type="AlphaFoldDB" id="A0A136A432"/>
<comment type="similarity">
    <text evidence="2">Belongs to the GppA/Ppx family. GppA subfamily.</text>
</comment>
<name>A0A136A432_9ALTE</name>
<accession>A0A136A432</accession>
<dbReference type="SUPFAM" id="SSF109604">
    <property type="entry name" value="HD-domain/PDEase-like"/>
    <property type="match status" value="1"/>
</dbReference>
<dbReference type="FunFam" id="3.30.420.40:FF:000023">
    <property type="entry name" value="Guanosine-5'-triphosphate,3'-diphosphate pyrophosphatase"/>
    <property type="match status" value="1"/>
</dbReference>
<dbReference type="InterPro" id="IPR023709">
    <property type="entry name" value="Guo-5TP_3DP_PyrP"/>
</dbReference>
<dbReference type="GO" id="GO:0015974">
    <property type="term" value="P:guanosine pentaphosphate catabolic process"/>
    <property type="evidence" value="ECO:0007669"/>
    <property type="project" value="InterPro"/>
</dbReference>
<dbReference type="InterPro" id="IPR043129">
    <property type="entry name" value="ATPase_NBD"/>
</dbReference>
<dbReference type="EMBL" id="LSNE01000003">
    <property type="protein sequence ID" value="KXI29890.1"/>
    <property type="molecule type" value="Genomic_DNA"/>
</dbReference>
<proteinExistence type="inferred from homology"/>
<dbReference type="Pfam" id="PF02541">
    <property type="entry name" value="Ppx-GppA"/>
    <property type="match status" value="1"/>
</dbReference>
<evidence type="ECO:0000313" key="5">
    <source>
        <dbReference type="EMBL" id="KXI29890.1"/>
    </source>
</evidence>
<comment type="caution">
    <text evidence="5">The sequence shown here is derived from an EMBL/GenBank/DDBJ whole genome shotgun (WGS) entry which is preliminary data.</text>
</comment>
<evidence type="ECO:0000256" key="2">
    <source>
        <dbReference type="HAMAP-Rule" id="MF_01550"/>
    </source>
</evidence>
<keyword evidence="6" id="KW-1185">Reference proteome</keyword>
<evidence type="ECO:0000313" key="6">
    <source>
        <dbReference type="Proteomes" id="UP000070299"/>
    </source>
</evidence>
<dbReference type="HAMAP" id="MF_01550">
    <property type="entry name" value="GppA"/>
    <property type="match status" value="1"/>
</dbReference>
<dbReference type="InterPro" id="IPR050273">
    <property type="entry name" value="GppA/Ppx_hydrolase"/>
</dbReference>
<feature type="domain" description="Ppx/GppA phosphatase C-terminal" evidence="4">
    <location>
        <begin position="319"/>
        <end position="492"/>
    </location>
</feature>
<dbReference type="Gene3D" id="3.30.420.150">
    <property type="entry name" value="Exopolyphosphatase. Domain 2"/>
    <property type="match status" value="1"/>
</dbReference>
<comment type="catalytic activity">
    <reaction evidence="2">
        <text>guanosine 3'-diphosphate 5'-triphosphate + H2O = guanosine 3',5'-bis(diphosphate) + phosphate + H(+)</text>
        <dbReference type="Rhea" id="RHEA:13073"/>
        <dbReference type="ChEBI" id="CHEBI:15377"/>
        <dbReference type="ChEBI" id="CHEBI:15378"/>
        <dbReference type="ChEBI" id="CHEBI:43474"/>
        <dbReference type="ChEBI" id="CHEBI:77828"/>
        <dbReference type="ChEBI" id="CHEBI:142410"/>
        <dbReference type="EC" id="3.6.1.40"/>
    </reaction>
</comment>
<dbReference type="EC" id="3.6.1.40" evidence="2"/>